<feature type="transmembrane region" description="Helical" evidence="1">
    <location>
        <begin position="44"/>
        <end position="67"/>
    </location>
</feature>
<name>A0A0G0BRJ0_9BACT</name>
<gene>
    <name evidence="3" type="ORF">UR70_C0015G0017</name>
</gene>
<keyword evidence="1" id="KW-0812">Transmembrane</keyword>
<keyword evidence="1" id="KW-1133">Transmembrane helix</keyword>
<sequence>MEQFNVFFANGLGVSPFVVGVVAVWVLFWKGCSLWIAAKNDKKWWFLALLILNTLGILEIVYIFFVAKKKWSDIKQIFSKIPSSQQ</sequence>
<comment type="caution">
    <text evidence="3">The sequence shown here is derived from an EMBL/GenBank/DDBJ whole genome shotgun (WGS) entry which is preliminary data.</text>
</comment>
<feature type="transmembrane region" description="Helical" evidence="1">
    <location>
        <begin position="7"/>
        <end position="29"/>
    </location>
</feature>
<dbReference type="InterPro" id="IPR043712">
    <property type="entry name" value="DUF5652"/>
</dbReference>
<feature type="domain" description="DUF5652" evidence="2">
    <location>
        <begin position="15"/>
        <end position="70"/>
    </location>
</feature>
<dbReference type="EMBL" id="LBQE01000015">
    <property type="protein sequence ID" value="KKP71988.1"/>
    <property type="molecule type" value="Genomic_DNA"/>
</dbReference>
<proteinExistence type="predicted"/>
<organism evidence="3 4">
    <name type="scientific">Candidatus Nomurabacteria bacterium GW2011_GWB1_35_20</name>
    <dbReference type="NCBI Taxonomy" id="1618740"/>
    <lineage>
        <taxon>Bacteria</taxon>
        <taxon>Candidatus Nomuraibacteriota</taxon>
    </lineage>
</organism>
<evidence type="ECO:0000259" key="2">
    <source>
        <dbReference type="Pfam" id="PF18893"/>
    </source>
</evidence>
<protein>
    <submittedName>
        <fullName evidence="3">Membrane protein</fullName>
    </submittedName>
</protein>
<evidence type="ECO:0000313" key="4">
    <source>
        <dbReference type="Proteomes" id="UP000034923"/>
    </source>
</evidence>
<dbReference type="AlphaFoldDB" id="A0A0G0BRJ0"/>
<reference evidence="3 4" key="1">
    <citation type="journal article" date="2015" name="Nature">
        <title>rRNA introns, odd ribosomes, and small enigmatic genomes across a large radiation of phyla.</title>
        <authorList>
            <person name="Brown C.T."/>
            <person name="Hug L.A."/>
            <person name="Thomas B.C."/>
            <person name="Sharon I."/>
            <person name="Castelle C.J."/>
            <person name="Singh A."/>
            <person name="Wilkins M.J."/>
            <person name="Williams K.H."/>
            <person name="Banfield J.F."/>
        </authorList>
    </citation>
    <scope>NUCLEOTIDE SEQUENCE [LARGE SCALE GENOMIC DNA]</scope>
</reference>
<dbReference type="Proteomes" id="UP000034923">
    <property type="component" value="Unassembled WGS sequence"/>
</dbReference>
<dbReference type="Pfam" id="PF18893">
    <property type="entry name" value="DUF5652"/>
    <property type="match status" value="1"/>
</dbReference>
<evidence type="ECO:0000313" key="3">
    <source>
        <dbReference type="EMBL" id="KKP71988.1"/>
    </source>
</evidence>
<keyword evidence="1" id="KW-0472">Membrane</keyword>
<accession>A0A0G0BRJ0</accession>
<evidence type="ECO:0000256" key="1">
    <source>
        <dbReference type="SAM" id="Phobius"/>
    </source>
</evidence>